<dbReference type="PANTHER" id="PTHR33104:SF2">
    <property type="entry name" value="CXC3 LIKE CYSTEINE CLUSTER DOMAIN-CONTAINING PROTEIN"/>
    <property type="match status" value="1"/>
</dbReference>
<feature type="compositionally biased region" description="Acidic residues" evidence="1">
    <location>
        <begin position="578"/>
        <end position="604"/>
    </location>
</feature>
<proteinExistence type="predicted"/>
<feature type="compositionally biased region" description="Basic and acidic residues" evidence="1">
    <location>
        <begin position="1"/>
        <end position="16"/>
    </location>
</feature>
<keyword evidence="4" id="KW-1185">Reference proteome</keyword>
<dbReference type="InterPro" id="IPR040521">
    <property type="entry name" value="KDZ"/>
</dbReference>
<dbReference type="EMBL" id="GL732672">
    <property type="protein sequence ID" value="EFX67641.1"/>
    <property type="molecule type" value="Genomic_DNA"/>
</dbReference>
<dbReference type="KEGG" id="dpx:DAPPUDRAFT_115273"/>
<organism evidence="3 4">
    <name type="scientific">Daphnia pulex</name>
    <name type="common">Water flea</name>
    <dbReference type="NCBI Taxonomy" id="6669"/>
    <lineage>
        <taxon>Eukaryota</taxon>
        <taxon>Metazoa</taxon>
        <taxon>Ecdysozoa</taxon>
        <taxon>Arthropoda</taxon>
        <taxon>Crustacea</taxon>
        <taxon>Branchiopoda</taxon>
        <taxon>Diplostraca</taxon>
        <taxon>Cladocera</taxon>
        <taxon>Anomopoda</taxon>
        <taxon>Daphniidae</taxon>
        <taxon>Daphnia</taxon>
    </lineage>
</organism>
<evidence type="ECO:0000256" key="1">
    <source>
        <dbReference type="SAM" id="MobiDB-lite"/>
    </source>
</evidence>
<dbReference type="HOGENOM" id="CLU_433664_0_0_1"/>
<feature type="compositionally biased region" description="Acidic residues" evidence="1">
    <location>
        <begin position="619"/>
        <end position="631"/>
    </location>
</feature>
<name>E9HKT5_DAPPU</name>
<feature type="region of interest" description="Disordered" evidence="1">
    <location>
        <begin position="1"/>
        <end position="69"/>
    </location>
</feature>
<gene>
    <name evidence="3" type="ORF">DAPPUDRAFT_115273</name>
</gene>
<dbReference type="PANTHER" id="PTHR33104">
    <property type="entry name" value="SI:DKEY-29D5.2"/>
    <property type="match status" value="1"/>
</dbReference>
<evidence type="ECO:0000313" key="3">
    <source>
        <dbReference type="EMBL" id="EFX67641.1"/>
    </source>
</evidence>
<feature type="domain" description="CxC3 like cysteine cluster" evidence="2">
    <location>
        <begin position="226"/>
        <end position="266"/>
    </location>
</feature>
<dbReference type="Pfam" id="PF18758">
    <property type="entry name" value="KDZ"/>
    <property type="match status" value="1"/>
</dbReference>
<evidence type="ECO:0000313" key="4">
    <source>
        <dbReference type="Proteomes" id="UP000000305"/>
    </source>
</evidence>
<evidence type="ECO:0000259" key="2">
    <source>
        <dbReference type="Pfam" id="PF18804"/>
    </source>
</evidence>
<accession>E9HKT5</accession>
<dbReference type="InParanoid" id="E9HKT5"/>
<dbReference type="Proteomes" id="UP000000305">
    <property type="component" value="Unassembled WGS sequence"/>
</dbReference>
<feature type="region of interest" description="Disordered" evidence="1">
    <location>
        <begin position="570"/>
        <end position="631"/>
    </location>
</feature>
<dbReference type="AlphaFoldDB" id="E9HKT5"/>
<dbReference type="STRING" id="6669.E9HKT5"/>
<reference evidence="3 4" key="1">
    <citation type="journal article" date="2011" name="Science">
        <title>The ecoresponsive genome of Daphnia pulex.</title>
        <authorList>
            <person name="Colbourne J.K."/>
            <person name="Pfrender M.E."/>
            <person name="Gilbert D."/>
            <person name="Thomas W.K."/>
            <person name="Tucker A."/>
            <person name="Oakley T.H."/>
            <person name="Tokishita S."/>
            <person name="Aerts A."/>
            <person name="Arnold G.J."/>
            <person name="Basu M.K."/>
            <person name="Bauer D.J."/>
            <person name="Caceres C.E."/>
            <person name="Carmel L."/>
            <person name="Casola C."/>
            <person name="Choi J.H."/>
            <person name="Detter J.C."/>
            <person name="Dong Q."/>
            <person name="Dusheyko S."/>
            <person name="Eads B.D."/>
            <person name="Frohlich T."/>
            <person name="Geiler-Samerotte K.A."/>
            <person name="Gerlach D."/>
            <person name="Hatcher P."/>
            <person name="Jogdeo S."/>
            <person name="Krijgsveld J."/>
            <person name="Kriventseva E.V."/>
            <person name="Kultz D."/>
            <person name="Laforsch C."/>
            <person name="Lindquist E."/>
            <person name="Lopez J."/>
            <person name="Manak J.R."/>
            <person name="Muller J."/>
            <person name="Pangilinan J."/>
            <person name="Patwardhan R.P."/>
            <person name="Pitluck S."/>
            <person name="Pritham E.J."/>
            <person name="Rechtsteiner A."/>
            <person name="Rho M."/>
            <person name="Rogozin I.B."/>
            <person name="Sakarya O."/>
            <person name="Salamov A."/>
            <person name="Schaack S."/>
            <person name="Shapiro H."/>
            <person name="Shiga Y."/>
            <person name="Skalitzky C."/>
            <person name="Smith Z."/>
            <person name="Souvorov A."/>
            <person name="Sung W."/>
            <person name="Tang Z."/>
            <person name="Tsuchiya D."/>
            <person name="Tu H."/>
            <person name="Vos H."/>
            <person name="Wang M."/>
            <person name="Wolf Y.I."/>
            <person name="Yamagata H."/>
            <person name="Yamada T."/>
            <person name="Ye Y."/>
            <person name="Shaw J.R."/>
            <person name="Andrews J."/>
            <person name="Crease T.J."/>
            <person name="Tang H."/>
            <person name="Lucas S.M."/>
            <person name="Robertson H.M."/>
            <person name="Bork P."/>
            <person name="Koonin E.V."/>
            <person name="Zdobnov E.M."/>
            <person name="Grigoriev I.V."/>
            <person name="Lynch M."/>
            <person name="Boore J.L."/>
        </authorList>
    </citation>
    <scope>NUCLEOTIDE SEQUENCE [LARGE SCALE GENOMIC DNA]</scope>
</reference>
<dbReference type="Pfam" id="PF18804">
    <property type="entry name" value="CxC3"/>
    <property type="match status" value="1"/>
</dbReference>
<protein>
    <recommendedName>
        <fullName evidence="2">CxC3 like cysteine cluster domain-containing protein</fullName>
    </recommendedName>
</protein>
<dbReference type="InterPro" id="IPR040564">
    <property type="entry name" value="CxC3-like"/>
</dbReference>
<dbReference type="PhylomeDB" id="E9HKT5"/>
<dbReference type="OrthoDB" id="8941469at2759"/>
<sequence>MDKYNERRRNSRKKEIPFSGTRGFGACSSSALASKSGPELEKGRGKQRKRPLKSSSGGTIESQEDTSRKGYVNDRVNSCSSFQEYMEHVNQTSALHNLFENSVIDEKDDTRMPKKSWKERVEATECAWKEAFQTLLEDVFATQAFYFLPCKKCGLQLTAYVVRCSSCNMFYCGKCDLEHHESQPFHNRTFDTLTSSTCLLSHQFADENGELFSKGDKSIAVVTKDGDPQIMSYLISADLLRFWYLTKHNMPGTSMNKFIETLETLFDGQKPSRPINKIHFQNASCYYEHFMHQVDVKVKFKDKTVCLSCKGIMLASHCDGNFKLYRLLSALGINLSSSYGDVVIAFDEDMKNHRAEIDSKVPKSKSSQTCGDSIFKAARSDAGKFQKLDETGIMMRSYRHGIVDRAVNMHHGETFRHTHFMHLDLPEKACTFLCGDVIYRYWDWAKKVASLFPEYKPMIEGMKTFLGRMHAKVHVWYCQIIWVGHWMSEAALTLGEEQEQEDSLLTGHFPWQNLSGSQCRSNKMKIARQKNVTWSQEKEKLHQLLVSAVSKFKEVNENFIKETNTAFLSNVPNPDVESKEENEEDYLTDDNHFDEEAEDFEETEFLNWSDGETDILNWSDEENSTDEDIIY</sequence>